<dbReference type="PANTHER" id="PTHR31270">
    <property type="entry name" value="GLUTAMINYL-PEPTIDE CYCLOTRANSFERASE"/>
    <property type="match status" value="1"/>
</dbReference>
<reference evidence="3" key="1">
    <citation type="submission" date="2022-04" db="EMBL/GenBank/DDBJ databases">
        <title>A functionally conserved STORR gene fusion in Papaver species that diverged 16.8 million years ago.</title>
        <authorList>
            <person name="Catania T."/>
        </authorList>
    </citation>
    <scope>NUCLEOTIDE SEQUENCE</scope>
    <source>
        <strain evidence="3">S-188037</strain>
    </source>
</reference>
<name>A0AAD4SMC3_9MAGN</name>
<dbReference type="InterPro" id="IPR007788">
    <property type="entry name" value="QCT"/>
</dbReference>
<dbReference type="AlphaFoldDB" id="A0AAD4SMC3"/>
<keyword evidence="4" id="KW-1185">Reference proteome</keyword>
<proteinExistence type="predicted"/>
<evidence type="ECO:0000313" key="4">
    <source>
        <dbReference type="Proteomes" id="UP001202328"/>
    </source>
</evidence>
<dbReference type="GO" id="GO:0016603">
    <property type="term" value="F:glutaminyl-peptide cyclotransferase activity"/>
    <property type="evidence" value="ECO:0007669"/>
    <property type="project" value="InterPro"/>
</dbReference>
<evidence type="ECO:0000256" key="1">
    <source>
        <dbReference type="SAM" id="MobiDB-lite"/>
    </source>
</evidence>
<comment type="caution">
    <text evidence="3">The sequence shown here is derived from an EMBL/GenBank/DDBJ whole genome shotgun (WGS) entry which is preliminary data.</text>
</comment>
<accession>A0AAD4SMC3</accession>
<dbReference type="Pfam" id="PF05096">
    <property type="entry name" value="Glu_cyclase_2"/>
    <property type="match status" value="1"/>
</dbReference>
<evidence type="ECO:0000256" key="2">
    <source>
        <dbReference type="SAM" id="Phobius"/>
    </source>
</evidence>
<dbReference type="SUPFAM" id="SSF63825">
    <property type="entry name" value="YWTD domain"/>
    <property type="match status" value="1"/>
</dbReference>
<dbReference type="EMBL" id="JAJJMB010009541">
    <property type="protein sequence ID" value="KAI3913138.1"/>
    <property type="molecule type" value="Genomic_DNA"/>
</dbReference>
<sequence>MKRKKKPNFKPINQSPSMVSPSSSSSSSSSSSIRLKRKTLVILSSFFISLIVILYLTSDNNQKRKFIDDVVPLTDEFHSIEVVNEFPHDPKAFTQGLLYGGDDFLYESTGLYKQSSVRKVDIKTGKVEILQKMGDSYFGEGLTLLDDRLIQVIWLEPAGFIYDRHNLSKIGKFTHGMKDGWGLATDGKVLFGTDGSSSLYHLDPKTFKVLRNDVVRYKGHEVHNLNELEYVNGEVWANIWMSDCIARISQKDGVVLGWIILPELRKRLLKAGSRRIDVLNGIAWDSEKNRLFVTGKWWPKLYEIKLHPMKEGLQAGDVATRCMRKYEFH</sequence>
<evidence type="ECO:0008006" key="5">
    <source>
        <dbReference type="Google" id="ProtNLM"/>
    </source>
</evidence>
<keyword evidence="2" id="KW-0812">Transmembrane</keyword>
<organism evidence="3 4">
    <name type="scientific">Papaver atlanticum</name>
    <dbReference type="NCBI Taxonomy" id="357466"/>
    <lineage>
        <taxon>Eukaryota</taxon>
        <taxon>Viridiplantae</taxon>
        <taxon>Streptophyta</taxon>
        <taxon>Embryophyta</taxon>
        <taxon>Tracheophyta</taxon>
        <taxon>Spermatophyta</taxon>
        <taxon>Magnoliopsida</taxon>
        <taxon>Ranunculales</taxon>
        <taxon>Papaveraceae</taxon>
        <taxon>Papaveroideae</taxon>
        <taxon>Papaver</taxon>
    </lineage>
</organism>
<protein>
    <recommendedName>
        <fullName evidence="5">Glutaminyl-peptide cyclotransferase</fullName>
    </recommendedName>
</protein>
<keyword evidence="2" id="KW-0472">Membrane</keyword>
<evidence type="ECO:0000313" key="3">
    <source>
        <dbReference type="EMBL" id="KAI3913138.1"/>
    </source>
</evidence>
<feature type="compositionally biased region" description="Low complexity" evidence="1">
    <location>
        <begin position="15"/>
        <end position="30"/>
    </location>
</feature>
<keyword evidence="2" id="KW-1133">Transmembrane helix</keyword>
<feature type="transmembrane region" description="Helical" evidence="2">
    <location>
        <begin position="39"/>
        <end position="57"/>
    </location>
</feature>
<gene>
    <name evidence="3" type="ORF">MKW98_007154</name>
</gene>
<feature type="region of interest" description="Disordered" evidence="1">
    <location>
        <begin position="1"/>
        <end position="30"/>
    </location>
</feature>
<dbReference type="PANTHER" id="PTHR31270:SF1">
    <property type="entry name" value="GLUTAMINYL-PEPTIDE CYCLOTRANSFERASE"/>
    <property type="match status" value="1"/>
</dbReference>
<dbReference type="Proteomes" id="UP001202328">
    <property type="component" value="Unassembled WGS sequence"/>
</dbReference>